<dbReference type="AlphaFoldDB" id="A0A1B6HQI3"/>
<feature type="transmembrane region" description="Helical" evidence="1">
    <location>
        <begin position="437"/>
        <end position="460"/>
    </location>
</feature>
<gene>
    <name evidence="3" type="ORF">g.14525</name>
</gene>
<accession>A0A1B6HQI3</accession>
<evidence type="ECO:0000259" key="2">
    <source>
        <dbReference type="Pfam" id="PF01757"/>
    </source>
</evidence>
<keyword evidence="1" id="KW-1133">Transmembrane helix</keyword>
<evidence type="ECO:0000256" key="1">
    <source>
        <dbReference type="SAM" id="Phobius"/>
    </source>
</evidence>
<feature type="transmembrane region" description="Helical" evidence="1">
    <location>
        <begin position="510"/>
        <end position="528"/>
    </location>
</feature>
<keyword evidence="1" id="KW-0472">Membrane</keyword>
<feature type="domain" description="Acyltransferase 3" evidence="2">
    <location>
        <begin position="142"/>
        <end position="510"/>
    </location>
</feature>
<dbReference type="GO" id="GO:0016747">
    <property type="term" value="F:acyltransferase activity, transferring groups other than amino-acyl groups"/>
    <property type="evidence" value="ECO:0007669"/>
    <property type="project" value="InterPro"/>
</dbReference>
<dbReference type="PANTHER" id="PTHR11161:SF0">
    <property type="entry name" value="O-ACYLTRANSFERASE LIKE PROTEIN"/>
    <property type="match status" value="1"/>
</dbReference>
<evidence type="ECO:0000313" key="3">
    <source>
        <dbReference type="EMBL" id="JAS76923.1"/>
    </source>
</evidence>
<feature type="transmembrane region" description="Helical" evidence="1">
    <location>
        <begin position="84"/>
        <end position="102"/>
    </location>
</feature>
<dbReference type="PANTHER" id="PTHR11161">
    <property type="entry name" value="O-ACYLTRANSFERASE"/>
    <property type="match status" value="1"/>
</dbReference>
<dbReference type="InterPro" id="IPR052728">
    <property type="entry name" value="O2_lipid_transport_reg"/>
</dbReference>
<feature type="transmembrane region" description="Helical" evidence="1">
    <location>
        <begin position="291"/>
        <end position="311"/>
    </location>
</feature>
<feature type="transmembrane region" description="Helical" evidence="1">
    <location>
        <begin position="228"/>
        <end position="248"/>
    </location>
</feature>
<feature type="transmembrane region" description="Helical" evidence="1">
    <location>
        <begin position="318"/>
        <end position="338"/>
    </location>
</feature>
<sequence length="568" mass="63904">QLCVIQTRGVLPPVVANPVPSQYSLIPALPLDMTMSVCVPSTCSVADIRAHWQQVASELNITVDLSDSDCSIRGDIRPGAHTRTALFIMAVLILLLIGSTVYDYSVNHQPTKERRILLCFSVHHNLQRLLQTDQGTNRLSVLDGIRVLAISWIVLGHRFEQNLQFPNMTLINLEKYTTAWFMSPILNMMMAVELFFLLSGCLLCYHFLQERKRGKQFNLIHFYYKRHIRLTPALVAVMAAEACLLYYLSDGPLWKRLIGYRMSSCLDYWWTGLLYISNYVNPYRICVLQTWYLSADMQLYMLSPLLLLPLARSASRGLVLLGGCYLATTAAAFANAYYQALPAGSTVTMEKKTEQNHGSEYVKTHVRAASWLTGIALGYILHRVRQGSFKWTTSKVTTTLLWFVAVGMCVTSVYSVAPFQSLQYRYSPVVDSLHIALHRNLFSLGASGVILLCVCGRGGFVRDFLSWRGFQPLATLSYGVYLSHMGLQAADLASLRQPLAFDMHNLFTGYLSDLLLANLMAVLIFLLVEAPFWHIGNWLYNPNTGTGTGTLAEKRPENVNFEEEKSSL</sequence>
<feature type="transmembrane region" description="Helical" evidence="1">
    <location>
        <begin position="396"/>
        <end position="417"/>
    </location>
</feature>
<reference evidence="3" key="1">
    <citation type="submission" date="2015-11" db="EMBL/GenBank/DDBJ databases">
        <title>De novo transcriptome assembly of four potential Pierce s Disease insect vectors from Arizona vineyards.</title>
        <authorList>
            <person name="Tassone E.E."/>
        </authorList>
    </citation>
    <scope>NUCLEOTIDE SEQUENCE</scope>
</reference>
<proteinExistence type="predicted"/>
<organism evidence="3">
    <name type="scientific">Homalodisca liturata</name>
    <dbReference type="NCBI Taxonomy" id="320908"/>
    <lineage>
        <taxon>Eukaryota</taxon>
        <taxon>Metazoa</taxon>
        <taxon>Ecdysozoa</taxon>
        <taxon>Arthropoda</taxon>
        <taxon>Hexapoda</taxon>
        <taxon>Insecta</taxon>
        <taxon>Pterygota</taxon>
        <taxon>Neoptera</taxon>
        <taxon>Paraneoptera</taxon>
        <taxon>Hemiptera</taxon>
        <taxon>Auchenorrhyncha</taxon>
        <taxon>Membracoidea</taxon>
        <taxon>Cicadellidae</taxon>
        <taxon>Cicadellinae</taxon>
        <taxon>Proconiini</taxon>
        <taxon>Homalodisca</taxon>
    </lineage>
</organism>
<dbReference type="EMBL" id="GECU01030783">
    <property type="protein sequence ID" value="JAS76923.1"/>
    <property type="molecule type" value="Transcribed_RNA"/>
</dbReference>
<feature type="transmembrane region" description="Helical" evidence="1">
    <location>
        <begin position="368"/>
        <end position="384"/>
    </location>
</feature>
<keyword evidence="1" id="KW-0812">Transmembrane</keyword>
<protein>
    <recommendedName>
        <fullName evidence="2">Acyltransferase 3 domain-containing protein</fullName>
    </recommendedName>
</protein>
<feature type="non-terminal residue" evidence="3">
    <location>
        <position position="1"/>
    </location>
</feature>
<name>A0A1B6HQI3_9HEMI</name>
<feature type="transmembrane region" description="Helical" evidence="1">
    <location>
        <begin position="185"/>
        <end position="208"/>
    </location>
</feature>
<dbReference type="InterPro" id="IPR002656">
    <property type="entry name" value="Acyl_transf_3_dom"/>
</dbReference>
<dbReference type="Pfam" id="PF01757">
    <property type="entry name" value="Acyl_transf_3"/>
    <property type="match status" value="1"/>
</dbReference>